<evidence type="ECO:0000313" key="1">
    <source>
        <dbReference type="EMBL" id="KAJ6406164.1"/>
    </source>
</evidence>
<comment type="caution">
    <text evidence="1">The sequence shown here is derived from an EMBL/GenBank/DDBJ whole genome shotgun (WGS) entry which is preliminary data.</text>
</comment>
<dbReference type="AlphaFoldDB" id="A0AAD6JJE5"/>
<accession>A0AAD6JJE5</accession>
<evidence type="ECO:0000313" key="2">
    <source>
        <dbReference type="Proteomes" id="UP001162972"/>
    </source>
</evidence>
<gene>
    <name evidence="1" type="ORF">OIU84_009813</name>
</gene>
<proteinExistence type="predicted"/>
<sequence length="108" mass="12592">MIGEKAYGSLSELEFQEIYHGEEEKPCLNDDGGGNKGVHKLRLKQLIDSLLIFALFSLESFLFYGHSGVLRVLVSYRIFFDNSCMRKPFAPRQHLEEFPVKFWMNPWC</sequence>
<protein>
    <submittedName>
        <fullName evidence="1">Uncharacterized protein</fullName>
    </submittedName>
</protein>
<dbReference type="EMBL" id="JAPFFJ010000016">
    <property type="protein sequence ID" value="KAJ6406164.1"/>
    <property type="molecule type" value="Genomic_DNA"/>
</dbReference>
<dbReference type="Proteomes" id="UP001162972">
    <property type="component" value="Chromosome 6"/>
</dbReference>
<organism evidence="1 2">
    <name type="scientific">Salix udensis</name>
    <dbReference type="NCBI Taxonomy" id="889485"/>
    <lineage>
        <taxon>Eukaryota</taxon>
        <taxon>Viridiplantae</taxon>
        <taxon>Streptophyta</taxon>
        <taxon>Embryophyta</taxon>
        <taxon>Tracheophyta</taxon>
        <taxon>Spermatophyta</taxon>
        <taxon>Magnoliopsida</taxon>
        <taxon>eudicotyledons</taxon>
        <taxon>Gunneridae</taxon>
        <taxon>Pentapetalae</taxon>
        <taxon>rosids</taxon>
        <taxon>fabids</taxon>
        <taxon>Malpighiales</taxon>
        <taxon>Salicaceae</taxon>
        <taxon>Saliceae</taxon>
        <taxon>Salix</taxon>
    </lineage>
</organism>
<keyword evidence="2" id="KW-1185">Reference proteome</keyword>
<reference evidence="1 2" key="1">
    <citation type="journal article" date="2023" name="Int. J. Mol. Sci.">
        <title>De Novo Assembly and Annotation of 11 Diverse Shrub Willow (Salix) Genomes Reveals Novel Gene Organization in Sex-Linked Regions.</title>
        <authorList>
            <person name="Hyden B."/>
            <person name="Feng K."/>
            <person name="Yates T.B."/>
            <person name="Jawdy S."/>
            <person name="Cereghino C."/>
            <person name="Smart L.B."/>
            <person name="Muchero W."/>
        </authorList>
    </citation>
    <scope>NUCLEOTIDE SEQUENCE [LARGE SCALE GENOMIC DNA]</scope>
    <source>
        <tissue evidence="1">Shoot tip</tissue>
    </source>
</reference>
<name>A0AAD6JJE5_9ROSI</name>